<evidence type="ECO:0000313" key="2">
    <source>
        <dbReference type="EMBL" id="SLM87926.1"/>
    </source>
</evidence>
<feature type="domain" description="Transposase DDE" evidence="1">
    <location>
        <begin position="128"/>
        <end position="580"/>
    </location>
</feature>
<sequence>MPATLSSASPQTLKDYYRILESGIDSYQDGADLRPLLGDHLDFTGSLAGHLPDATDGFLGGVAGFIATVKQIEIIHDVHGPNLGLSSLRCPRGGRRRGKVLLTWKNRACLGSNSPSRRSTFRVNTTGLYPRVQVDVAPSAAVGQAGGVLLTETVRATGLDRALSQALGPWRRPLAQHDPGKILLDLALTLAVGGDCLADVAAVRAEPDVYGQVASDPTISRLLALLASDVDAAERAINTARRRAREAAWARAGSHAPSHHVTAKNPLVIDLDATLVTAHSEKENARATFKKGFGFHPLLAFADHGKGSGGEMLTCLLRPGNAGSNTAADHKTVIRQALVQVGLGPRPGKKVLIRIDGAGSTKKTIEELVKRRVSYSVGFTLPANTPEVYRIIPEHVWEPAYNPDGTPREGADVAELTGLLDLKDWPEEMRVIVRRERPHPGAQLRFEDVDGYRLTAFATNTTRGQLADLEVRHRRRARCEDRIRAAKDAGLRNLPLKSFAQNRIWCQIIALASEITAWMGLLALPDSSARRWEPKRQRLRLFQTAATFARHARQRVLHLSDRSRWAGIIQAGYDRLTQLPAPAG</sequence>
<dbReference type="NCBIfam" id="NF033539">
    <property type="entry name" value="transpos_IS1380"/>
    <property type="match status" value="1"/>
</dbReference>
<keyword evidence="3" id="KW-1185">Reference proteome</keyword>
<proteinExistence type="predicted"/>
<dbReference type="InterPro" id="IPR025668">
    <property type="entry name" value="Tnp_DDE_dom"/>
</dbReference>
<protein>
    <submittedName>
        <fullName evidence="2">Mobile element protein</fullName>
    </submittedName>
</protein>
<accession>A0A1X6WT33</accession>
<dbReference type="EMBL" id="FWFG01000008">
    <property type="protein sequence ID" value="SLM87926.1"/>
    <property type="molecule type" value="Genomic_DNA"/>
</dbReference>
<dbReference type="Pfam" id="PF13701">
    <property type="entry name" value="DDE_Tnp_1_4"/>
    <property type="match status" value="1"/>
</dbReference>
<evidence type="ECO:0000259" key="1">
    <source>
        <dbReference type="Pfam" id="PF13701"/>
    </source>
</evidence>
<dbReference type="AlphaFoldDB" id="A0A1X6WT33"/>
<dbReference type="InterPro" id="IPR047960">
    <property type="entry name" value="Transpos_IS1380"/>
</dbReference>
<gene>
    <name evidence="2" type="ORF">FM110_00635</name>
</gene>
<evidence type="ECO:0000313" key="3">
    <source>
        <dbReference type="Proteomes" id="UP000195981"/>
    </source>
</evidence>
<dbReference type="Proteomes" id="UP000195981">
    <property type="component" value="Unassembled WGS sequence"/>
</dbReference>
<reference evidence="2 3" key="1">
    <citation type="submission" date="2017-02" db="EMBL/GenBank/DDBJ databases">
        <authorList>
            <person name="Peterson S.W."/>
        </authorList>
    </citation>
    <scope>NUCLEOTIDE SEQUENCE [LARGE SCALE GENOMIC DNA]</scope>
    <source>
        <strain evidence="2 3">CIP104813</strain>
    </source>
</reference>
<organism evidence="2 3">
    <name type="scientific">Brachybacterium nesterenkovii</name>
    <dbReference type="NCBI Taxonomy" id="47847"/>
    <lineage>
        <taxon>Bacteria</taxon>
        <taxon>Bacillati</taxon>
        <taxon>Actinomycetota</taxon>
        <taxon>Actinomycetes</taxon>
        <taxon>Micrococcales</taxon>
        <taxon>Dermabacteraceae</taxon>
        <taxon>Brachybacterium</taxon>
    </lineage>
</organism>
<name>A0A1X6WT33_9MICO</name>